<sequence>MRPALPLLLTVVMLATASSPGALAAPLQGTWSGTLHALQGSCPTERPSSLVVHGGRVSFAPADGVLVLHGRVKPDGEHLHAQLELSGVDHKPVPMVFEGHRQDEAVVGQYGTPSCRAEVLLLRAHDRPLQRALGR</sequence>
<reference evidence="2 3" key="1">
    <citation type="submission" date="2019-05" db="EMBL/GenBank/DDBJ databases">
        <authorList>
            <person name="Pankratov T."/>
            <person name="Grouzdev D."/>
        </authorList>
    </citation>
    <scope>NUCLEOTIDE SEQUENCE [LARGE SCALE GENOMIC DNA]</scope>
    <source>
        <strain evidence="2 3">KEBCLARHB70R</strain>
    </source>
</reference>
<dbReference type="RefSeq" id="WP_138326871.1">
    <property type="nucleotide sequence ID" value="NZ_VCDI01000005.1"/>
</dbReference>
<evidence type="ECO:0000256" key="1">
    <source>
        <dbReference type="SAM" id="SignalP"/>
    </source>
</evidence>
<dbReference type="OrthoDB" id="7280352at2"/>
<proteinExistence type="predicted"/>
<comment type="caution">
    <text evidence="2">The sequence shown here is derived from an EMBL/GenBank/DDBJ whole genome shotgun (WGS) entry which is preliminary data.</text>
</comment>
<evidence type="ECO:0000313" key="2">
    <source>
        <dbReference type="EMBL" id="TLU71801.1"/>
    </source>
</evidence>
<dbReference type="EMBL" id="VCDI01000005">
    <property type="protein sequence ID" value="TLU71801.1"/>
    <property type="molecule type" value="Genomic_DNA"/>
</dbReference>
<keyword evidence="3" id="KW-1185">Reference proteome</keyword>
<evidence type="ECO:0008006" key="4">
    <source>
        <dbReference type="Google" id="ProtNLM"/>
    </source>
</evidence>
<gene>
    <name evidence="2" type="ORF">FE263_15160</name>
</gene>
<name>A0A5R9J854_9PROT</name>
<dbReference type="Proteomes" id="UP000305654">
    <property type="component" value="Unassembled WGS sequence"/>
</dbReference>
<dbReference type="AlphaFoldDB" id="A0A5R9J854"/>
<evidence type="ECO:0000313" key="3">
    <source>
        <dbReference type="Proteomes" id="UP000305654"/>
    </source>
</evidence>
<organism evidence="2 3">
    <name type="scientific">Lichenicoccus roseus</name>
    <dbReference type="NCBI Taxonomy" id="2683649"/>
    <lineage>
        <taxon>Bacteria</taxon>
        <taxon>Pseudomonadati</taxon>
        <taxon>Pseudomonadota</taxon>
        <taxon>Alphaproteobacteria</taxon>
        <taxon>Acetobacterales</taxon>
        <taxon>Acetobacteraceae</taxon>
        <taxon>Lichenicoccus</taxon>
    </lineage>
</organism>
<keyword evidence="1" id="KW-0732">Signal</keyword>
<protein>
    <recommendedName>
        <fullName evidence="4">DUF2147 domain-containing protein</fullName>
    </recommendedName>
</protein>
<feature type="signal peptide" evidence="1">
    <location>
        <begin position="1"/>
        <end position="24"/>
    </location>
</feature>
<accession>A0A5R9J854</accession>
<feature type="chain" id="PRO_5024272035" description="DUF2147 domain-containing protein" evidence="1">
    <location>
        <begin position="25"/>
        <end position="135"/>
    </location>
</feature>